<evidence type="ECO:0000313" key="3">
    <source>
        <dbReference type="Proteomes" id="UP000218606"/>
    </source>
</evidence>
<dbReference type="PANTHER" id="PTHR36180">
    <property type="entry name" value="DNA-BINDING PROTEIN-RELATED-RELATED"/>
    <property type="match status" value="1"/>
</dbReference>
<name>A0AAN1LCU8_9RHOB</name>
<dbReference type="SMART" id="SM01040">
    <property type="entry name" value="Bro-N"/>
    <property type="match status" value="1"/>
</dbReference>
<dbReference type="EMBL" id="CP010775">
    <property type="protein sequence ID" value="ATG46082.1"/>
    <property type="molecule type" value="Genomic_DNA"/>
</dbReference>
<evidence type="ECO:0000259" key="1">
    <source>
        <dbReference type="PROSITE" id="PS51750"/>
    </source>
</evidence>
<dbReference type="Proteomes" id="UP000218606">
    <property type="component" value="Plasmid pP13_h"/>
</dbReference>
<dbReference type="AlphaFoldDB" id="A0AAN1LCU8"/>
<protein>
    <submittedName>
        <fullName evidence="2">Phage-encoded protein</fullName>
    </submittedName>
</protein>
<dbReference type="Pfam" id="PF02498">
    <property type="entry name" value="Bro-N"/>
    <property type="match status" value="1"/>
</dbReference>
<sequence length="250" mass="28667">MQYTMQIFEYEDNDQFRVIDREGEPWFVLTEVCKKIGIANPRDAASRLDDDEKDGVGISDAMGREQKTTVISESGLYSLVLRSSKPEAKRFKKWITSEVLPSIRKTGSYGGHVPAFIKRYNENWNRVSAGHFSVINELVVRLWGRLEMVGHMMADRAPNGTQLRPDTSVGKLFAKWLDENHPRLSGSHSMYSHKTDEWEGDARQYPNSMLPLFIEFVDNVWIPEHSERYFNTRDPAALPHLPKLLPAKAA</sequence>
<dbReference type="InterPro" id="IPR058744">
    <property type="entry name" value="BstA-like_C"/>
</dbReference>
<keyword evidence="2" id="KW-0614">Plasmid</keyword>
<accession>A0AAN1LCU8</accession>
<proteinExistence type="predicted"/>
<dbReference type="PROSITE" id="PS51750">
    <property type="entry name" value="BRO_N"/>
    <property type="match status" value="1"/>
</dbReference>
<feature type="domain" description="Bro-N" evidence="1">
    <location>
        <begin position="2"/>
        <end position="107"/>
    </location>
</feature>
<geneLocation type="plasmid" evidence="3">
    <name>pp13_h</name>
</geneLocation>
<dbReference type="RefSeq" id="WP_071974167.1">
    <property type="nucleotide sequence ID" value="NZ_CP010722.1"/>
</dbReference>
<reference evidence="2 3" key="1">
    <citation type="journal article" date="2017" name="Front. Microbiol.">
        <title>Phaeobacter piscinae sp. nov., a species of the Roseobacter group and potential aquaculture probiont.</title>
        <authorList>
            <person name="Sonnenschein E.C."/>
            <person name="Phippen C.B.W."/>
            <person name="Nielsen K.F."/>
            <person name="Mateiu R.V."/>
            <person name="Melchiorsen J."/>
            <person name="Gram L."/>
            <person name="Overmann J."/>
            <person name="Freese H.M."/>
        </authorList>
    </citation>
    <scope>NUCLEOTIDE SEQUENCE [LARGE SCALE GENOMIC DNA]</scope>
    <source>
        <strain evidence="2 3">P13</strain>
    </source>
</reference>
<gene>
    <name evidence="2" type="ORF">PhaeoP13_04200</name>
</gene>
<dbReference type="PANTHER" id="PTHR36180:SF2">
    <property type="entry name" value="BRO FAMILY PROTEIN"/>
    <property type="match status" value="1"/>
</dbReference>
<dbReference type="Pfam" id="PF26567">
    <property type="entry name" value="BstA_C"/>
    <property type="match status" value="1"/>
</dbReference>
<evidence type="ECO:0000313" key="2">
    <source>
        <dbReference type="EMBL" id="ATG46082.1"/>
    </source>
</evidence>
<dbReference type="InterPro" id="IPR003497">
    <property type="entry name" value="BRO_N_domain"/>
</dbReference>
<organism evidence="2 3">
    <name type="scientific">Phaeobacter piscinae</name>
    <dbReference type="NCBI Taxonomy" id="1580596"/>
    <lineage>
        <taxon>Bacteria</taxon>
        <taxon>Pseudomonadati</taxon>
        <taxon>Pseudomonadota</taxon>
        <taxon>Alphaproteobacteria</taxon>
        <taxon>Rhodobacterales</taxon>
        <taxon>Roseobacteraceae</taxon>
        <taxon>Phaeobacter</taxon>
    </lineage>
</organism>